<dbReference type="InterPro" id="IPR015943">
    <property type="entry name" value="WD40/YVTN_repeat-like_dom_sf"/>
</dbReference>
<dbReference type="SUPFAM" id="SSF75011">
    <property type="entry name" value="3-carboxy-cis,cis-mucoante lactonizing enzyme"/>
    <property type="match status" value="1"/>
</dbReference>
<evidence type="ECO:0000256" key="1">
    <source>
        <dbReference type="ARBA" id="ARBA00005564"/>
    </source>
</evidence>
<dbReference type="InterPro" id="IPR019405">
    <property type="entry name" value="Lactonase_7-beta_prop"/>
</dbReference>
<evidence type="ECO:0000256" key="2">
    <source>
        <dbReference type="ARBA" id="ARBA00022526"/>
    </source>
</evidence>
<comment type="similarity">
    <text evidence="1">Belongs to the cycloisomerase 2 family.</text>
</comment>
<evidence type="ECO:0000313" key="4">
    <source>
        <dbReference type="Proteomes" id="UP000194474"/>
    </source>
</evidence>
<dbReference type="GO" id="GO:0017057">
    <property type="term" value="F:6-phosphogluconolactonase activity"/>
    <property type="evidence" value="ECO:0007669"/>
    <property type="project" value="TreeGrafter"/>
</dbReference>
<organism evidence="3 4">
    <name type="scientific">Devosia lucknowensis</name>
    <dbReference type="NCBI Taxonomy" id="1096929"/>
    <lineage>
        <taxon>Bacteria</taxon>
        <taxon>Pseudomonadati</taxon>
        <taxon>Pseudomonadota</taxon>
        <taxon>Alphaproteobacteria</taxon>
        <taxon>Hyphomicrobiales</taxon>
        <taxon>Devosiaceae</taxon>
        <taxon>Devosia</taxon>
    </lineage>
</organism>
<dbReference type="GO" id="GO:0005829">
    <property type="term" value="C:cytosol"/>
    <property type="evidence" value="ECO:0007669"/>
    <property type="project" value="TreeGrafter"/>
</dbReference>
<dbReference type="RefSeq" id="WP_170926513.1">
    <property type="nucleotide sequence ID" value="NZ_FXWK01000002.1"/>
</dbReference>
<evidence type="ECO:0000313" key="3">
    <source>
        <dbReference type="EMBL" id="SMQ85767.1"/>
    </source>
</evidence>
<dbReference type="EMBL" id="FXWK01000002">
    <property type="protein sequence ID" value="SMQ85767.1"/>
    <property type="molecule type" value="Genomic_DNA"/>
</dbReference>
<dbReference type="PANTHER" id="PTHR30344:SF1">
    <property type="entry name" value="6-PHOSPHOGLUCONOLACTONASE"/>
    <property type="match status" value="1"/>
</dbReference>
<dbReference type="Proteomes" id="UP000194474">
    <property type="component" value="Unassembled WGS sequence"/>
</dbReference>
<dbReference type="PANTHER" id="PTHR30344">
    <property type="entry name" value="6-PHOSPHOGLUCONOLACTONASE-RELATED"/>
    <property type="match status" value="1"/>
</dbReference>
<protein>
    <submittedName>
        <fullName evidence="3">6-phosphogluconolactonase</fullName>
    </submittedName>
</protein>
<reference evidence="4" key="1">
    <citation type="submission" date="2017-04" db="EMBL/GenBank/DDBJ databases">
        <authorList>
            <person name="Varghese N."/>
            <person name="Submissions S."/>
        </authorList>
    </citation>
    <scope>NUCLEOTIDE SEQUENCE [LARGE SCALE GENOMIC DNA]</scope>
</reference>
<accession>A0A1Y6GBC1</accession>
<name>A0A1Y6GBC1_9HYPH</name>
<dbReference type="Gene3D" id="2.130.10.10">
    <property type="entry name" value="YVTN repeat-like/Quinoprotein amine dehydrogenase"/>
    <property type="match status" value="1"/>
</dbReference>
<keyword evidence="2" id="KW-0119">Carbohydrate metabolism</keyword>
<sequence>MTGLLLLTCNSRSATVSVHAYDTARGQVRHLRDVPLPVSSGETNAAPMTLGAGGTRVYLAWRGAEKRLFAFALDRKTGALILLQDHAIGVDVCFLHAPGDGTRLLAASGDTVQEFLLDREGRVAQTMTPLPLGPMAHCAIADSLGRIYATACRGDLVRSFTVDSGLVHVEDIPQPAGSGPRHLCLSPDGTSLYLVTQESGEVVVFSTTGGLREIQRLVMVEGAAAPMGGDIGVTPDGRFVYATERSTNQVVGFAVDDGRLRRIGAAPVADYPRALGIGGGGAFLVVLGFRGHRADIFGIAENGSLTPIADYETGERPSWVLAVDAA</sequence>
<dbReference type="GO" id="GO:0006006">
    <property type="term" value="P:glucose metabolic process"/>
    <property type="evidence" value="ECO:0007669"/>
    <property type="project" value="UniProtKB-KW"/>
</dbReference>
<proteinExistence type="inferred from homology"/>
<keyword evidence="4" id="KW-1185">Reference proteome</keyword>
<keyword evidence="2" id="KW-0313">Glucose metabolism</keyword>
<dbReference type="AlphaFoldDB" id="A0A1Y6GBC1"/>
<dbReference type="Pfam" id="PF10282">
    <property type="entry name" value="Lactonase"/>
    <property type="match status" value="1"/>
</dbReference>
<dbReference type="InterPro" id="IPR050282">
    <property type="entry name" value="Cycloisomerase_2"/>
</dbReference>
<gene>
    <name evidence="3" type="ORF">SAMN06295905_3057</name>
</gene>